<accession>A0AAN7X7F9</accession>
<protein>
    <submittedName>
        <fullName evidence="1">Uncharacterized protein</fullName>
    </submittedName>
</protein>
<organism evidence="1 2">
    <name type="scientific">Eleginops maclovinus</name>
    <name type="common">Patagonian blennie</name>
    <name type="synonym">Eleginus maclovinus</name>
    <dbReference type="NCBI Taxonomy" id="56733"/>
    <lineage>
        <taxon>Eukaryota</taxon>
        <taxon>Metazoa</taxon>
        <taxon>Chordata</taxon>
        <taxon>Craniata</taxon>
        <taxon>Vertebrata</taxon>
        <taxon>Euteleostomi</taxon>
        <taxon>Actinopterygii</taxon>
        <taxon>Neopterygii</taxon>
        <taxon>Teleostei</taxon>
        <taxon>Neoteleostei</taxon>
        <taxon>Acanthomorphata</taxon>
        <taxon>Eupercaria</taxon>
        <taxon>Perciformes</taxon>
        <taxon>Notothenioidei</taxon>
        <taxon>Eleginopidae</taxon>
        <taxon>Eleginops</taxon>
    </lineage>
</organism>
<evidence type="ECO:0000313" key="1">
    <source>
        <dbReference type="EMBL" id="KAK5855369.1"/>
    </source>
</evidence>
<dbReference type="EMBL" id="JAUZQC010000018">
    <property type="protein sequence ID" value="KAK5855369.1"/>
    <property type="molecule type" value="Genomic_DNA"/>
</dbReference>
<keyword evidence="2" id="KW-1185">Reference proteome</keyword>
<comment type="caution">
    <text evidence="1">The sequence shown here is derived from an EMBL/GenBank/DDBJ whole genome shotgun (WGS) entry which is preliminary data.</text>
</comment>
<dbReference type="AlphaFoldDB" id="A0AAN7X7F9"/>
<evidence type="ECO:0000313" key="2">
    <source>
        <dbReference type="Proteomes" id="UP001346869"/>
    </source>
</evidence>
<name>A0AAN7X7F9_ELEMC</name>
<gene>
    <name evidence="1" type="ORF">PBY51_005472</name>
</gene>
<dbReference type="Proteomes" id="UP001346869">
    <property type="component" value="Unassembled WGS sequence"/>
</dbReference>
<sequence>MRLLSSSGAHIITPHVSIYYLGGGLPKDTMTAVRAPPALPFSIQRTKPLKQSLPSKKEDCPVVLKKTRVENSPESKPSQGSSVQFFRSEVLLFTQNRQEKDYLEWVSDLVSKKYLKQLVEEGISYPASKTYYKGEAFRDMTEEYWAKVWKSPTGMRLKQAHHEQVQGHKAKCLEYLKATAARRGLSVPSFGPTKALLLTY</sequence>
<proteinExistence type="predicted"/>
<reference evidence="1 2" key="2">
    <citation type="journal article" date="2023" name="Mol. Biol. Evol.">
        <title>Genomics of Secondarily Temperate Adaptation in the Only Non-Antarctic Icefish.</title>
        <authorList>
            <person name="Rivera-Colon A.G."/>
            <person name="Rayamajhi N."/>
            <person name="Minhas B.F."/>
            <person name="Madrigal G."/>
            <person name="Bilyk K.T."/>
            <person name="Yoon V."/>
            <person name="Hune M."/>
            <person name="Gregory S."/>
            <person name="Cheng C.H.C."/>
            <person name="Catchen J.M."/>
        </authorList>
    </citation>
    <scope>NUCLEOTIDE SEQUENCE [LARGE SCALE GENOMIC DNA]</scope>
    <source>
        <strain evidence="1">JMC-PN-2008</strain>
    </source>
</reference>
<reference evidence="1 2" key="1">
    <citation type="journal article" date="2023" name="Genes (Basel)">
        <title>Chromosome-Level Genome Assembly and Circadian Gene Repertoire of the Patagonia Blennie Eleginops maclovinus-The Closest Ancestral Proxy of Antarctic Cryonotothenioids.</title>
        <authorList>
            <person name="Cheng C.C."/>
            <person name="Rivera-Colon A.G."/>
            <person name="Minhas B.F."/>
            <person name="Wilson L."/>
            <person name="Rayamajhi N."/>
            <person name="Vargas-Chacoff L."/>
            <person name="Catchen J.M."/>
        </authorList>
    </citation>
    <scope>NUCLEOTIDE SEQUENCE [LARGE SCALE GENOMIC DNA]</scope>
    <source>
        <strain evidence="1">JMC-PN-2008</strain>
    </source>
</reference>